<reference evidence="3" key="1">
    <citation type="submission" date="2019-06" db="EMBL/GenBank/DDBJ databases">
        <title>Whole genome shotgun sequence of Cellulomonas cellasea NBRC 3753.</title>
        <authorList>
            <person name="Hosoyama A."/>
            <person name="Uohara A."/>
            <person name="Ohji S."/>
            <person name="Ichikawa N."/>
        </authorList>
    </citation>
    <scope>NUCLEOTIDE SEQUENCE [LARGE SCALE GENOMIC DNA]</scope>
    <source>
        <strain evidence="3">NBRC 3753</strain>
    </source>
</reference>
<name>A0A4Y3L5I8_9CELL</name>
<feature type="transmembrane region" description="Helical" evidence="1">
    <location>
        <begin position="193"/>
        <end position="214"/>
    </location>
</feature>
<dbReference type="RefSeq" id="WP_218026498.1">
    <property type="nucleotide sequence ID" value="NZ_BJLR01000043.1"/>
</dbReference>
<comment type="caution">
    <text evidence="3">The sequence shown here is derived from an EMBL/GenBank/DDBJ whole genome shotgun (WGS) entry which is preliminary data.</text>
</comment>
<dbReference type="EMBL" id="BJLR01000043">
    <property type="protein sequence ID" value="GEA90118.1"/>
    <property type="molecule type" value="Genomic_DNA"/>
</dbReference>
<evidence type="ECO:0000313" key="3">
    <source>
        <dbReference type="EMBL" id="GEA90118.1"/>
    </source>
</evidence>
<sequence>MSHRRVPDPSASTPELTRAAPAPWITRAAAACAVLLGLLAALGPASPAAAVEPLNVPSRITDQVGALTGSTAEVEASLDRLSQDTAYDLFVVFVDGFSGREGEQWARETAAASGLGAEDVILAVAVDDRRYGMWVQSAGEITEEEATRVRVDLVEPRLAAGDWGGAAVAAADGLRDAALGTGTAASGGGGGGFGTLLVIGLVVVLGILVVRSLVRRRSAAGKAGAQPAGAAPQGLAALPTPELNRRASQALVAIDDALTTSAQELGFAQAQFGLEATRQFGAALEEARARVSEAFRWRQQLDDSTPETEPQARQIMIAIIETCQVAADSLDAHTDEFEKMRDLQARAPQVLDDAEQRATEVAARVEPARATVAQLATTYPAAALASVTPNPDQASALLAGAHESVARGREALTADDRGAAVGAARAAQDAVAQAVTLLDAVDRAGQDLARAGTDLTAAIASIGADFADAERLAPREPAVQAAVQAGRAAASAAEAARTGGDPLAALRDVRAAEARLDETLEPFRERAEHEARARAQLDDQLGRLASHIRAVHDYIETRRGAVGPEARTRLSEAARLAQQAHRDAATDATGALSLAHRAGELANEAQQLAQLDVQDWEDQRRQRSGYGGFGGGGSNVGGMVLGGILLDSLLRGGGGGFGGGGFGGGGFGGGGGGGDGGGFGGGGRF</sequence>
<evidence type="ECO:0000256" key="1">
    <source>
        <dbReference type="SAM" id="Phobius"/>
    </source>
</evidence>
<evidence type="ECO:0000313" key="4">
    <source>
        <dbReference type="Proteomes" id="UP000317046"/>
    </source>
</evidence>
<accession>A0A4Y3L5I8</accession>
<dbReference type="Pfam" id="PF04536">
    <property type="entry name" value="TPM_phosphatase"/>
    <property type="match status" value="1"/>
</dbReference>
<protein>
    <submittedName>
        <fullName evidence="3">Membrane protein</fullName>
    </submittedName>
</protein>
<organism evidence="3 4">
    <name type="scientific">Cellulomonas cellasea</name>
    <dbReference type="NCBI Taxonomy" id="43670"/>
    <lineage>
        <taxon>Bacteria</taxon>
        <taxon>Bacillati</taxon>
        <taxon>Actinomycetota</taxon>
        <taxon>Actinomycetes</taxon>
        <taxon>Micrococcales</taxon>
        <taxon>Cellulomonadaceae</taxon>
        <taxon>Cellulomonas</taxon>
    </lineage>
</organism>
<dbReference type="Proteomes" id="UP000317046">
    <property type="component" value="Unassembled WGS sequence"/>
</dbReference>
<keyword evidence="1" id="KW-0812">Transmembrane</keyword>
<gene>
    <name evidence="3" type="ORF">CCE01nite_40670</name>
</gene>
<evidence type="ECO:0000259" key="2">
    <source>
        <dbReference type="Pfam" id="PF04536"/>
    </source>
</evidence>
<keyword evidence="1" id="KW-0472">Membrane</keyword>
<dbReference type="InterPro" id="IPR007621">
    <property type="entry name" value="TPM_dom"/>
</dbReference>
<feature type="domain" description="TPM" evidence="2">
    <location>
        <begin position="60"/>
        <end position="176"/>
    </location>
</feature>
<keyword evidence="4" id="KW-1185">Reference proteome</keyword>
<keyword evidence="1" id="KW-1133">Transmembrane helix</keyword>
<dbReference type="AlphaFoldDB" id="A0A4Y3L5I8"/>
<proteinExistence type="predicted"/>
<dbReference type="Gene3D" id="3.10.310.50">
    <property type="match status" value="1"/>
</dbReference>